<evidence type="ECO:0000256" key="6">
    <source>
        <dbReference type="SAM" id="Phobius"/>
    </source>
</evidence>
<accession>E4XLG1</accession>
<evidence type="ECO:0000313" key="8">
    <source>
        <dbReference type="EMBL" id="CBY32093.1"/>
    </source>
</evidence>
<evidence type="ECO:0000313" key="9">
    <source>
        <dbReference type="Proteomes" id="UP000001307"/>
    </source>
</evidence>
<dbReference type="EMBL" id="FN653070">
    <property type="protein sequence ID" value="CBY19705.1"/>
    <property type="molecule type" value="Genomic_DNA"/>
</dbReference>
<feature type="transmembrane region" description="Helical" evidence="6">
    <location>
        <begin position="55"/>
        <end position="79"/>
    </location>
</feature>
<feature type="transmembrane region" description="Helical" evidence="6">
    <location>
        <begin position="266"/>
        <end position="288"/>
    </location>
</feature>
<organism evidence="7">
    <name type="scientific">Oikopleura dioica</name>
    <name type="common">Tunicate</name>
    <dbReference type="NCBI Taxonomy" id="34765"/>
    <lineage>
        <taxon>Eukaryota</taxon>
        <taxon>Metazoa</taxon>
        <taxon>Chordata</taxon>
        <taxon>Tunicata</taxon>
        <taxon>Appendicularia</taxon>
        <taxon>Copelata</taxon>
        <taxon>Oikopleuridae</taxon>
        <taxon>Oikopleura</taxon>
    </lineage>
</organism>
<comment type="similarity">
    <text evidence="2 5">Belongs to the CDP-alcohol phosphatidyltransferase class-I family.</text>
</comment>
<dbReference type="GO" id="GO:0006646">
    <property type="term" value="P:phosphatidylethanolamine biosynthetic process"/>
    <property type="evidence" value="ECO:0007669"/>
    <property type="project" value="TreeGrafter"/>
</dbReference>
<dbReference type="InterPro" id="IPR043130">
    <property type="entry name" value="CDP-OH_PTrfase_TM_dom"/>
</dbReference>
<feature type="transmembrane region" description="Helical" evidence="6">
    <location>
        <begin position="294"/>
        <end position="313"/>
    </location>
</feature>
<reference evidence="7" key="1">
    <citation type="journal article" date="2010" name="Science">
        <title>Plasticity of animal genome architecture unmasked by rapid evolution of a pelagic tunicate.</title>
        <authorList>
            <person name="Denoeud F."/>
            <person name="Henriet S."/>
            <person name="Mungpakdee S."/>
            <person name="Aury J.M."/>
            <person name="Da Silva C."/>
            <person name="Brinkmann H."/>
            <person name="Mikhaleva J."/>
            <person name="Olsen L.C."/>
            <person name="Jubin C."/>
            <person name="Canestro C."/>
            <person name="Bouquet J.M."/>
            <person name="Danks G."/>
            <person name="Poulain J."/>
            <person name="Campsteijn C."/>
            <person name="Adamski M."/>
            <person name="Cross I."/>
            <person name="Yadetie F."/>
            <person name="Muffato M."/>
            <person name="Louis A."/>
            <person name="Butcher S."/>
            <person name="Tsagkogeorga G."/>
            <person name="Konrad A."/>
            <person name="Singh S."/>
            <person name="Jensen M.F."/>
            <person name="Cong E.H."/>
            <person name="Eikeseth-Otteraa H."/>
            <person name="Noel B."/>
            <person name="Anthouard V."/>
            <person name="Porcel B.M."/>
            <person name="Kachouri-Lafond R."/>
            <person name="Nishino A."/>
            <person name="Ugolini M."/>
            <person name="Chourrout P."/>
            <person name="Nishida H."/>
            <person name="Aasland R."/>
            <person name="Huzurbazar S."/>
            <person name="Westhof E."/>
            <person name="Delsuc F."/>
            <person name="Lehrach H."/>
            <person name="Reinhardt R."/>
            <person name="Weissenbach J."/>
            <person name="Roy S.W."/>
            <person name="Artiguenave F."/>
            <person name="Postlethwait J.H."/>
            <person name="Manak J.R."/>
            <person name="Thompson E.M."/>
            <person name="Jaillon O."/>
            <person name="Du Pasquier L."/>
            <person name="Boudinot P."/>
            <person name="Liberles D.A."/>
            <person name="Volff J.N."/>
            <person name="Philippe H."/>
            <person name="Lenhard B."/>
            <person name="Roest Crollius H."/>
            <person name="Wincker P."/>
            <person name="Chourrout D."/>
        </authorList>
    </citation>
    <scope>NUCLEOTIDE SEQUENCE [LARGE SCALE GENOMIC DNA]</scope>
</reference>
<dbReference type="PROSITE" id="PS00379">
    <property type="entry name" value="CDP_ALCOHOL_P_TRANSF"/>
    <property type="match status" value="1"/>
</dbReference>
<dbReference type="GO" id="GO:0005789">
    <property type="term" value="C:endoplasmic reticulum membrane"/>
    <property type="evidence" value="ECO:0007669"/>
    <property type="project" value="TreeGrafter"/>
</dbReference>
<evidence type="ECO:0008006" key="10">
    <source>
        <dbReference type="Google" id="ProtNLM"/>
    </source>
</evidence>
<dbReference type="Proteomes" id="UP000001307">
    <property type="component" value="Unassembled WGS sequence"/>
</dbReference>
<evidence type="ECO:0000256" key="1">
    <source>
        <dbReference type="ARBA" id="ARBA00004370"/>
    </source>
</evidence>
<feature type="transmembrane region" description="Helical" evidence="6">
    <location>
        <begin position="235"/>
        <end position="254"/>
    </location>
</feature>
<dbReference type="InParanoid" id="E4XLG1"/>
<keyword evidence="6" id="KW-0812">Transmembrane</keyword>
<dbReference type="PIRSF" id="PIRSF015665">
    <property type="entry name" value="CHOPT"/>
    <property type="match status" value="1"/>
</dbReference>
<dbReference type="GO" id="GO:0004142">
    <property type="term" value="F:diacylglycerol cholinephosphotransferase activity"/>
    <property type="evidence" value="ECO:0007669"/>
    <property type="project" value="TreeGrafter"/>
</dbReference>
<dbReference type="FunCoup" id="E4XLG1">
    <property type="interactions" value="88"/>
</dbReference>
<evidence type="ECO:0000256" key="3">
    <source>
        <dbReference type="ARBA" id="ARBA00022679"/>
    </source>
</evidence>
<keyword evidence="3 5" id="KW-0808">Transferase</keyword>
<gene>
    <name evidence="7" type="ORF">GSOID_T00014547001</name>
    <name evidence="8" type="ORF">GSOID_T00029392001</name>
</gene>
<evidence type="ECO:0000313" key="7">
    <source>
        <dbReference type="EMBL" id="CBY19705.1"/>
    </source>
</evidence>
<dbReference type="InterPro" id="IPR048254">
    <property type="entry name" value="CDP_ALCOHOL_P_TRANSF_CS"/>
</dbReference>
<dbReference type="Proteomes" id="UP000011014">
    <property type="component" value="Unassembled WGS sequence"/>
</dbReference>
<keyword evidence="6" id="KW-1133">Transmembrane helix</keyword>
<dbReference type="EMBL" id="FN654333">
    <property type="protein sequence ID" value="CBY32093.1"/>
    <property type="molecule type" value="Genomic_DNA"/>
</dbReference>
<dbReference type="Pfam" id="PF01066">
    <property type="entry name" value="CDP-OH_P_transf"/>
    <property type="match status" value="1"/>
</dbReference>
<evidence type="ECO:0000256" key="5">
    <source>
        <dbReference type="RuleBase" id="RU003750"/>
    </source>
</evidence>
<dbReference type="GO" id="GO:0005794">
    <property type="term" value="C:Golgi apparatus"/>
    <property type="evidence" value="ECO:0007669"/>
    <property type="project" value="TreeGrafter"/>
</dbReference>
<dbReference type="GO" id="GO:0004307">
    <property type="term" value="F:ethanolaminephosphotransferase activity"/>
    <property type="evidence" value="ECO:0007669"/>
    <property type="project" value="TreeGrafter"/>
</dbReference>
<protein>
    <recommendedName>
        <fullName evidence="10">Cholinephosphotransferase 1</fullName>
    </recommendedName>
</protein>
<evidence type="ECO:0000256" key="4">
    <source>
        <dbReference type="ARBA" id="ARBA00023136"/>
    </source>
</evidence>
<evidence type="ECO:0000256" key="2">
    <source>
        <dbReference type="ARBA" id="ARBA00010441"/>
    </source>
</evidence>
<dbReference type="InterPro" id="IPR000462">
    <property type="entry name" value="CDP-OH_P_trans"/>
</dbReference>
<feature type="transmembrane region" description="Helical" evidence="6">
    <location>
        <begin position="167"/>
        <end position="187"/>
    </location>
</feature>
<dbReference type="PANTHER" id="PTHR10414">
    <property type="entry name" value="ETHANOLAMINEPHOSPHOTRANSFERASE"/>
    <property type="match status" value="1"/>
</dbReference>
<sequence>MSKEESKIRRRCLSLAPFNVTLLLDKLTPTQLKNLSNHKYSSSGKSLLEPFYDPWWNFAITLCPLWIAPNMITFIGLLANLSSFVFMFSYCGLDGSGVAPSWVFYYAAFSLFFYQTMDAIDGKQARRTGTGSPLGELFDHGMDTIANCFFLPMIIMATNCAEEQEKAYFLSYLCFFVYYFSHSLQYITGTLTFGLIDITEIQTSTIGLLLMTGLMGQEHWAEASPIPGLSNRDTVVYGSACICFFALTRMFLLLSKGGCGPNGSSCAGTSILSPFPSILLIIGLGIVVGNKTGLAQQYPVAFIFYISMLCAKTGHKLVVAQLTKASLRLADPCLWSICLLGFNQYVGDLLPPNWLFAALSVYAIIDLARYCIRVYTQIAEFLKIRVLTIPKENQKLKSQ</sequence>
<keyword evidence="4 6" id="KW-0472">Membrane</keyword>
<name>E4XLG1_OIKDI</name>
<comment type="subcellular location">
    <subcellularLocation>
        <location evidence="1">Membrane</location>
    </subcellularLocation>
</comment>
<feature type="transmembrane region" description="Helical" evidence="6">
    <location>
        <begin position="99"/>
        <end position="117"/>
    </location>
</feature>
<dbReference type="PANTHER" id="PTHR10414:SF37">
    <property type="entry name" value="BB IN A BOXCAR, ISOFORM C"/>
    <property type="match status" value="1"/>
</dbReference>
<dbReference type="InterPro" id="IPR014472">
    <property type="entry name" value="CHOPT"/>
</dbReference>
<dbReference type="OrthoDB" id="196717at2759"/>
<keyword evidence="9" id="KW-1185">Reference proteome</keyword>
<dbReference type="AlphaFoldDB" id="E4XLG1"/>
<dbReference type="Gene3D" id="1.20.120.1760">
    <property type="match status" value="1"/>
</dbReference>
<proteinExistence type="inferred from homology"/>